<dbReference type="Proteomes" id="UP001302812">
    <property type="component" value="Unassembled WGS sequence"/>
</dbReference>
<name>A0AAN6TNL5_9PEZI</name>
<feature type="region of interest" description="Disordered" evidence="1">
    <location>
        <begin position="240"/>
        <end position="266"/>
    </location>
</feature>
<dbReference type="GeneID" id="89943114"/>
<dbReference type="AlphaFoldDB" id="A0AAN6TNL5"/>
<reference evidence="2" key="1">
    <citation type="journal article" date="2023" name="Mol. Phylogenet. Evol.">
        <title>Genome-scale phylogeny and comparative genomics of the fungal order Sordariales.</title>
        <authorList>
            <person name="Hensen N."/>
            <person name="Bonometti L."/>
            <person name="Westerberg I."/>
            <person name="Brannstrom I.O."/>
            <person name="Guillou S."/>
            <person name="Cros-Aarteil S."/>
            <person name="Calhoun S."/>
            <person name="Haridas S."/>
            <person name="Kuo A."/>
            <person name="Mondo S."/>
            <person name="Pangilinan J."/>
            <person name="Riley R."/>
            <person name="LaButti K."/>
            <person name="Andreopoulos B."/>
            <person name="Lipzen A."/>
            <person name="Chen C."/>
            <person name="Yan M."/>
            <person name="Daum C."/>
            <person name="Ng V."/>
            <person name="Clum A."/>
            <person name="Steindorff A."/>
            <person name="Ohm R.A."/>
            <person name="Martin F."/>
            <person name="Silar P."/>
            <person name="Natvig D.O."/>
            <person name="Lalanne C."/>
            <person name="Gautier V."/>
            <person name="Ament-Velasquez S.L."/>
            <person name="Kruys A."/>
            <person name="Hutchinson M.I."/>
            <person name="Powell A.J."/>
            <person name="Barry K."/>
            <person name="Miller A.N."/>
            <person name="Grigoriev I.V."/>
            <person name="Debuchy R."/>
            <person name="Gladieux P."/>
            <person name="Hiltunen Thoren M."/>
            <person name="Johannesson H."/>
        </authorList>
    </citation>
    <scope>NUCLEOTIDE SEQUENCE</scope>
    <source>
        <strain evidence="2">CBS 508.74</strain>
    </source>
</reference>
<evidence type="ECO:0000256" key="1">
    <source>
        <dbReference type="SAM" id="MobiDB-lite"/>
    </source>
</evidence>
<gene>
    <name evidence="2" type="ORF">N656DRAFT_841392</name>
</gene>
<evidence type="ECO:0000313" key="3">
    <source>
        <dbReference type="Proteomes" id="UP001302812"/>
    </source>
</evidence>
<feature type="region of interest" description="Disordered" evidence="1">
    <location>
        <begin position="1"/>
        <end position="89"/>
    </location>
</feature>
<accession>A0AAN6TNL5</accession>
<dbReference type="EMBL" id="MU853332">
    <property type="protein sequence ID" value="KAK4117780.1"/>
    <property type="molecule type" value="Genomic_DNA"/>
</dbReference>
<feature type="compositionally biased region" description="Low complexity" evidence="1">
    <location>
        <begin position="255"/>
        <end position="266"/>
    </location>
</feature>
<comment type="caution">
    <text evidence="2">The sequence shown here is derived from an EMBL/GenBank/DDBJ whole genome shotgun (WGS) entry which is preliminary data.</text>
</comment>
<evidence type="ECO:0000313" key="2">
    <source>
        <dbReference type="EMBL" id="KAK4117780.1"/>
    </source>
</evidence>
<reference evidence="2" key="2">
    <citation type="submission" date="2023-05" db="EMBL/GenBank/DDBJ databases">
        <authorList>
            <consortium name="Lawrence Berkeley National Laboratory"/>
            <person name="Steindorff A."/>
            <person name="Hensen N."/>
            <person name="Bonometti L."/>
            <person name="Westerberg I."/>
            <person name="Brannstrom I.O."/>
            <person name="Guillou S."/>
            <person name="Cros-Aarteil S."/>
            <person name="Calhoun S."/>
            <person name="Haridas S."/>
            <person name="Kuo A."/>
            <person name="Mondo S."/>
            <person name="Pangilinan J."/>
            <person name="Riley R."/>
            <person name="Labutti K."/>
            <person name="Andreopoulos B."/>
            <person name="Lipzen A."/>
            <person name="Chen C."/>
            <person name="Yanf M."/>
            <person name="Daum C."/>
            <person name="Ng V."/>
            <person name="Clum A."/>
            <person name="Ohm R."/>
            <person name="Martin F."/>
            <person name="Silar P."/>
            <person name="Natvig D."/>
            <person name="Lalanne C."/>
            <person name="Gautier V."/>
            <person name="Ament-Velasquez S.L."/>
            <person name="Kruys A."/>
            <person name="Hutchinson M.I."/>
            <person name="Powell A.J."/>
            <person name="Barry K."/>
            <person name="Miller A.N."/>
            <person name="Grigoriev I.V."/>
            <person name="Debuchy R."/>
            <person name="Gladieux P."/>
            <person name="Thoren M.H."/>
            <person name="Johannesson H."/>
        </authorList>
    </citation>
    <scope>NUCLEOTIDE SEQUENCE</scope>
    <source>
        <strain evidence="2">CBS 508.74</strain>
    </source>
</reference>
<protein>
    <submittedName>
        <fullName evidence="2">Uncharacterized protein</fullName>
    </submittedName>
</protein>
<proteinExistence type="predicted"/>
<sequence length="341" mass="38000">MSDKYPPVFDSDSEEDEQVEKPRTNPSESTIYPSVFDSDSDSESQHDDSEDSDWEKSKHRKDTRSTTLTDDPPVPGCPAKPKTQTQRIQPPVSLLTLALKRQQQLNKRNPPLPLVLPAKERNPPSLLTQGLEILRQAPTTSLLRQASAPPPQQNLTTYQQRTRNLKSTAIRWADQQPIPIRNQQWQLQQALAARFNQNNNNPPVRLPLESGLDREMQPANRKQALDFAVLRTSLHRDRTTLPQAGPMRNPFPPHNNTTTNNNNNTNGEEVVVVPRDREWACCNCGAGNSRYEFLCWACAAHSRGDGGGPDGHCCATLDPDGPEGTWAGQLVGEGRDIPPSC</sequence>
<keyword evidence="3" id="KW-1185">Reference proteome</keyword>
<dbReference type="RefSeq" id="XP_064675350.1">
    <property type="nucleotide sequence ID" value="XM_064818988.1"/>
</dbReference>
<feature type="compositionally biased region" description="Acidic residues" evidence="1">
    <location>
        <begin position="38"/>
        <end position="53"/>
    </location>
</feature>
<organism evidence="2 3">
    <name type="scientific">Canariomyces notabilis</name>
    <dbReference type="NCBI Taxonomy" id="2074819"/>
    <lineage>
        <taxon>Eukaryota</taxon>
        <taxon>Fungi</taxon>
        <taxon>Dikarya</taxon>
        <taxon>Ascomycota</taxon>
        <taxon>Pezizomycotina</taxon>
        <taxon>Sordariomycetes</taxon>
        <taxon>Sordariomycetidae</taxon>
        <taxon>Sordariales</taxon>
        <taxon>Chaetomiaceae</taxon>
        <taxon>Canariomyces</taxon>
    </lineage>
</organism>